<evidence type="ECO:0000313" key="4">
    <source>
        <dbReference type="Proteomes" id="UP001219525"/>
    </source>
</evidence>
<dbReference type="Proteomes" id="UP001219525">
    <property type="component" value="Unassembled WGS sequence"/>
</dbReference>
<proteinExistence type="predicted"/>
<comment type="caution">
    <text evidence="3">The sequence shown here is derived from an EMBL/GenBank/DDBJ whole genome shotgun (WGS) entry which is preliminary data.</text>
</comment>
<evidence type="ECO:0000256" key="1">
    <source>
        <dbReference type="SAM" id="MobiDB-lite"/>
    </source>
</evidence>
<sequence>MVRRTHNASRRPKSDVNLSGYTSTLLPSASLASSQPRPSRKINSGAIAGGVVCALFVVGAAIALFLCLRIKFRHRRAGRPILRPDSRSIEQLEAPSLTVMADGQTMLALDRPIVRGVVETQGAMLRKATHDRRQSRRVRQADAECPAAASGGNTFEMQVGTMAERMTLVEAQMQVRSLEDEHPPEYTSELANRITYY</sequence>
<dbReference type="AlphaFoldDB" id="A0AAD6YCD8"/>
<accession>A0AAD6YCD8</accession>
<protein>
    <submittedName>
        <fullName evidence="3">Uncharacterized protein</fullName>
    </submittedName>
</protein>
<feature type="compositionally biased region" description="Basic residues" evidence="1">
    <location>
        <begin position="1"/>
        <end position="11"/>
    </location>
</feature>
<keyword evidence="4" id="KW-1185">Reference proteome</keyword>
<keyword evidence="2" id="KW-0812">Transmembrane</keyword>
<dbReference type="EMBL" id="JARJCW010000043">
    <property type="protein sequence ID" value="KAJ7205463.1"/>
    <property type="molecule type" value="Genomic_DNA"/>
</dbReference>
<feature type="transmembrane region" description="Helical" evidence="2">
    <location>
        <begin position="44"/>
        <end position="68"/>
    </location>
</feature>
<name>A0AAD6YCD8_9AGAR</name>
<gene>
    <name evidence="3" type="ORF">GGX14DRAFT_397602</name>
</gene>
<evidence type="ECO:0000313" key="3">
    <source>
        <dbReference type="EMBL" id="KAJ7205463.1"/>
    </source>
</evidence>
<keyword evidence="2" id="KW-0472">Membrane</keyword>
<reference evidence="3" key="1">
    <citation type="submission" date="2023-03" db="EMBL/GenBank/DDBJ databases">
        <title>Massive genome expansion in bonnet fungi (Mycena s.s.) driven by repeated elements and novel gene families across ecological guilds.</title>
        <authorList>
            <consortium name="Lawrence Berkeley National Laboratory"/>
            <person name="Harder C.B."/>
            <person name="Miyauchi S."/>
            <person name="Viragh M."/>
            <person name="Kuo A."/>
            <person name="Thoen E."/>
            <person name="Andreopoulos B."/>
            <person name="Lu D."/>
            <person name="Skrede I."/>
            <person name="Drula E."/>
            <person name="Henrissat B."/>
            <person name="Morin E."/>
            <person name="Kohler A."/>
            <person name="Barry K."/>
            <person name="LaButti K."/>
            <person name="Morin E."/>
            <person name="Salamov A."/>
            <person name="Lipzen A."/>
            <person name="Mereny Z."/>
            <person name="Hegedus B."/>
            <person name="Baldrian P."/>
            <person name="Stursova M."/>
            <person name="Weitz H."/>
            <person name="Taylor A."/>
            <person name="Grigoriev I.V."/>
            <person name="Nagy L.G."/>
            <person name="Martin F."/>
            <person name="Kauserud H."/>
        </authorList>
    </citation>
    <scope>NUCLEOTIDE SEQUENCE</scope>
    <source>
        <strain evidence="3">9144</strain>
    </source>
</reference>
<keyword evidence="2" id="KW-1133">Transmembrane helix</keyword>
<organism evidence="3 4">
    <name type="scientific">Mycena pura</name>
    <dbReference type="NCBI Taxonomy" id="153505"/>
    <lineage>
        <taxon>Eukaryota</taxon>
        <taxon>Fungi</taxon>
        <taxon>Dikarya</taxon>
        <taxon>Basidiomycota</taxon>
        <taxon>Agaricomycotina</taxon>
        <taxon>Agaricomycetes</taxon>
        <taxon>Agaricomycetidae</taxon>
        <taxon>Agaricales</taxon>
        <taxon>Marasmiineae</taxon>
        <taxon>Mycenaceae</taxon>
        <taxon>Mycena</taxon>
    </lineage>
</organism>
<evidence type="ECO:0000256" key="2">
    <source>
        <dbReference type="SAM" id="Phobius"/>
    </source>
</evidence>
<feature type="region of interest" description="Disordered" evidence="1">
    <location>
        <begin position="1"/>
        <end position="21"/>
    </location>
</feature>